<evidence type="ECO:0000256" key="3">
    <source>
        <dbReference type="ARBA" id="ARBA00022676"/>
    </source>
</evidence>
<name>A0A955LHK1_UNCKA</name>
<feature type="domain" description="ArnT-like N-terminal" evidence="9">
    <location>
        <begin position="81"/>
        <end position="220"/>
    </location>
</feature>
<evidence type="ECO:0000256" key="8">
    <source>
        <dbReference type="SAM" id="Phobius"/>
    </source>
</evidence>
<evidence type="ECO:0000259" key="9">
    <source>
        <dbReference type="Pfam" id="PF02366"/>
    </source>
</evidence>
<keyword evidence="3" id="KW-0328">Glycosyltransferase</keyword>
<evidence type="ECO:0000256" key="6">
    <source>
        <dbReference type="ARBA" id="ARBA00022989"/>
    </source>
</evidence>
<protein>
    <submittedName>
        <fullName evidence="10">Phospholipid carrier-dependent glycosyltransferase</fullName>
    </submittedName>
</protein>
<dbReference type="EMBL" id="JAGQKX010000139">
    <property type="protein sequence ID" value="MCA9390584.1"/>
    <property type="molecule type" value="Genomic_DNA"/>
</dbReference>
<feature type="transmembrane region" description="Helical" evidence="8">
    <location>
        <begin position="158"/>
        <end position="187"/>
    </location>
</feature>
<dbReference type="PANTHER" id="PTHR33908">
    <property type="entry name" value="MANNOSYLTRANSFERASE YKCB-RELATED"/>
    <property type="match status" value="1"/>
</dbReference>
<dbReference type="Pfam" id="PF02366">
    <property type="entry name" value="PMT"/>
    <property type="match status" value="1"/>
</dbReference>
<feature type="transmembrane region" description="Helical" evidence="8">
    <location>
        <begin position="207"/>
        <end position="228"/>
    </location>
</feature>
<keyword evidence="2" id="KW-1003">Cell membrane</keyword>
<feature type="transmembrane region" description="Helical" evidence="8">
    <location>
        <begin position="308"/>
        <end position="324"/>
    </location>
</feature>
<keyword evidence="6 8" id="KW-1133">Transmembrane helix</keyword>
<keyword evidence="7 8" id="KW-0472">Membrane</keyword>
<reference evidence="10" key="1">
    <citation type="submission" date="2020-04" db="EMBL/GenBank/DDBJ databases">
        <authorList>
            <person name="Zhang T."/>
        </authorList>
    </citation>
    <scope>NUCLEOTIDE SEQUENCE</scope>
    <source>
        <strain evidence="10">HKST-UBA01</strain>
    </source>
</reference>
<reference evidence="10" key="2">
    <citation type="journal article" date="2021" name="Microbiome">
        <title>Successional dynamics and alternative stable states in a saline activated sludge microbial community over 9 years.</title>
        <authorList>
            <person name="Wang Y."/>
            <person name="Ye J."/>
            <person name="Ju F."/>
            <person name="Liu L."/>
            <person name="Boyd J.A."/>
            <person name="Deng Y."/>
            <person name="Parks D.H."/>
            <person name="Jiang X."/>
            <person name="Yin X."/>
            <person name="Woodcroft B.J."/>
            <person name="Tyson G.W."/>
            <person name="Hugenholtz P."/>
            <person name="Polz M.F."/>
            <person name="Zhang T."/>
        </authorList>
    </citation>
    <scope>NUCLEOTIDE SEQUENCE</scope>
    <source>
        <strain evidence="10">HKST-UBA01</strain>
    </source>
</reference>
<feature type="transmembrane region" description="Helical" evidence="8">
    <location>
        <begin position="275"/>
        <end position="296"/>
    </location>
</feature>
<feature type="transmembrane region" description="Helical" evidence="8">
    <location>
        <begin position="111"/>
        <end position="130"/>
    </location>
</feature>
<dbReference type="Proteomes" id="UP000701698">
    <property type="component" value="Unassembled WGS sequence"/>
</dbReference>
<keyword evidence="5 8" id="KW-0812">Transmembrane</keyword>
<feature type="transmembrane region" description="Helical" evidence="8">
    <location>
        <begin position="336"/>
        <end position="356"/>
    </location>
</feature>
<dbReference type="AlphaFoldDB" id="A0A955LHK1"/>
<feature type="transmembrane region" description="Helical" evidence="8">
    <location>
        <begin position="84"/>
        <end position="104"/>
    </location>
</feature>
<dbReference type="InterPro" id="IPR050297">
    <property type="entry name" value="LipidA_mod_glycosyltrf_83"/>
</dbReference>
<sequence>LNRLEWDKGYLTNPDEQHIYTTVLSLDFPKSVSDFLSEESSWNPKFFAYGSFPLYLLKGVAEFVKYIEPNVLGYEYLYTLGRPISALFDTGTILLVFVSCYLLTKSKDWGLLAAFLYAIAVLPIQMAHFYTVDGQLTFWGMACITSLLWAIQSHHNRFLYLAAIFCGFAVATKITGLVLLVLIGVAIVFKSLTNLETGTLTFRWELVAHIIARCLFVAFLVGVVTIVLQPYMLIDTHQFTQDLELQLKMRTDAHIFPYTIQYLGSQPYWYPLRQMAWWGLGFMVTLLSLLGILYGLKESYREFFSVRRFQPILIIITAIAVFFIPTGSSAVKFMRYYLPLYPLLILCAVYLLAAYWGRLREWMQMSALIIIIVPMIIWTLMFVSIYQQTHPWVQASEWMHAEIPEGETIAVEHWDRSLPLYEVTRFDTITLGLYEPDTEQKLDLLAGQLDEAEYIVIATNRLYGSIPHWPEKYPATIPYYEKLFAEQLGFKKIAEFTRYPQLFGFSINDQSADESFTVYDHPRTIIFQKTDYNPQMILDLKEYLPLTR</sequence>
<dbReference type="PANTHER" id="PTHR33908:SF11">
    <property type="entry name" value="MEMBRANE PROTEIN"/>
    <property type="match status" value="1"/>
</dbReference>
<evidence type="ECO:0000256" key="2">
    <source>
        <dbReference type="ARBA" id="ARBA00022475"/>
    </source>
</evidence>
<evidence type="ECO:0000256" key="4">
    <source>
        <dbReference type="ARBA" id="ARBA00022679"/>
    </source>
</evidence>
<gene>
    <name evidence="10" type="ORF">KC571_04220</name>
</gene>
<evidence type="ECO:0000256" key="7">
    <source>
        <dbReference type="ARBA" id="ARBA00023136"/>
    </source>
</evidence>
<dbReference type="GO" id="GO:0016763">
    <property type="term" value="F:pentosyltransferase activity"/>
    <property type="evidence" value="ECO:0007669"/>
    <property type="project" value="TreeGrafter"/>
</dbReference>
<feature type="non-terminal residue" evidence="10">
    <location>
        <position position="1"/>
    </location>
</feature>
<dbReference type="GO" id="GO:0006493">
    <property type="term" value="P:protein O-linked glycosylation"/>
    <property type="evidence" value="ECO:0007669"/>
    <property type="project" value="InterPro"/>
</dbReference>
<evidence type="ECO:0000256" key="1">
    <source>
        <dbReference type="ARBA" id="ARBA00004651"/>
    </source>
</evidence>
<comment type="caution">
    <text evidence="10">The sequence shown here is derived from an EMBL/GenBank/DDBJ whole genome shotgun (WGS) entry which is preliminary data.</text>
</comment>
<organism evidence="10 11">
    <name type="scientific">candidate division WWE3 bacterium</name>
    <dbReference type="NCBI Taxonomy" id="2053526"/>
    <lineage>
        <taxon>Bacteria</taxon>
        <taxon>Katanobacteria</taxon>
    </lineage>
</organism>
<evidence type="ECO:0000313" key="10">
    <source>
        <dbReference type="EMBL" id="MCA9390584.1"/>
    </source>
</evidence>
<keyword evidence="4" id="KW-0808">Transferase</keyword>
<comment type="subcellular location">
    <subcellularLocation>
        <location evidence="1">Cell membrane</location>
        <topology evidence="1">Multi-pass membrane protein</topology>
    </subcellularLocation>
</comment>
<evidence type="ECO:0000256" key="5">
    <source>
        <dbReference type="ARBA" id="ARBA00022692"/>
    </source>
</evidence>
<feature type="transmembrane region" description="Helical" evidence="8">
    <location>
        <begin position="362"/>
        <end position="386"/>
    </location>
</feature>
<proteinExistence type="predicted"/>
<dbReference type="GO" id="GO:0000030">
    <property type="term" value="F:mannosyltransferase activity"/>
    <property type="evidence" value="ECO:0007669"/>
    <property type="project" value="InterPro"/>
</dbReference>
<dbReference type="GO" id="GO:0009103">
    <property type="term" value="P:lipopolysaccharide biosynthetic process"/>
    <property type="evidence" value="ECO:0007669"/>
    <property type="project" value="UniProtKB-ARBA"/>
</dbReference>
<dbReference type="GO" id="GO:0005886">
    <property type="term" value="C:plasma membrane"/>
    <property type="evidence" value="ECO:0007669"/>
    <property type="project" value="UniProtKB-SubCell"/>
</dbReference>
<evidence type="ECO:0000313" key="11">
    <source>
        <dbReference type="Proteomes" id="UP000701698"/>
    </source>
</evidence>
<dbReference type="InterPro" id="IPR003342">
    <property type="entry name" value="ArnT-like_N"/>
</dbReference>
<accession>A0A955LHK1</accession>